<evidence type="ECO:0000256" key="5">
    <source>
        <dbReference type="ARBA" id="ARBA00022989"/>
    </source>
</evidence>
<feature type="transmembrane region" description="Helical" evidence="7">
    <location>
        <begin position="58"/>
        <end position="78"/>
    </location>
</feature>
<feature type="transmembrane region" description="Helical" evidence="7">
    <location>
        <begin position="172"/>
        <end position="191"/>
    </location>
</feature>
<dbReference type="PANTHER" id="PTHR42718">
    <property type="entry name" value="MAJOR FACILITATOR SUPERFAMILY MULTIDRUG TRANSPORTER MFSC"/>
    <property type="match status" value="1"/>
</dbReference>
<organism evidence="9 11">
    <name type="scientific">Neisseria macacae ATCC 33926</name>
    <dbReference type="NCBI Taxonomy" id="997348"/>
    <lineage>
        <taxon>Bacteria</taxon>
        <taxon>Pseudomonadati</taxon>
        <taxon>Pseudomonadota</taxon>
        <taxon>Betaproteobacteria</taxon>
        <taxon>Neisseriales</taxon>
        <taxon>Neisseriaceae</taxon>
        <taxon>Neisseria</taxon>
    </lineage>
</organism>
<keyword evidence="5 7" id="KW-1133">Transmembrane helix</keyword>
<reference evidence="9 11" key="1">
    <citation type="submission" date="2011-05" db="EMBL/GenBank/DDBJ databases">
        <authorList>
            <person name="Muzny D."/>
            <person name="Qin X."/>
            <person name="Deng J."/>
            <person name="Jiang H."/>
            <person name="Liu Y."/>
            <person name="Qu J."/>
            <person name="Song X.-Z."/>
            <person name="Zhang L."/>
            <person name="Thornton R."/>
            <person name="Coyle M."/>
            <person name="Francisco L."/>
            <person name="Jackson L."/>
            <person name="Javaid M."/>
            <person name="Korchina V."/>
            <person name="Kovar C."/>
            <person name="Mata R."/>
            <person name="Mathew T."/>
            <person name="Ngo R."/>
            <person name="Nguyen L."/>
            <person name="Nguyen N."/>
            <person name="Okwuonu G."/>
            <person name="Ongeri F."/>
            <person name="Pham C."/>
            <person name="Simmons D."/>
            <person name="Wilczek-Boney K."/>
            <person name="Hale W."/>
            <person name="Jakkamsetti A."/>
            <person name="Pham P."/>
            <person name="Ruth R."/>
            <person name="San Lucas F."/>
            <person name="Warren J."/>
            <person name="Zhang J."/>
            <person name="Zhao Z."/>
            <person name="Zhou C."/>
            <person name="Zhu D."/>
            <person name="Lee S."/>
            <person name="Bess C."/>
            <person name="Blankenburg K."/>
            <person name="Forbes L."/>
            <person name="Fu Q."/>
            <person name="Gubbala S."/>
            <person name="Hirani K."/>
            <person name="Jayaseelan J.C."/>
            <person name="Lara F."/>
            <person name="Munidasa M."/>
            <person name="Palculict T."/>
            <person name="Patil S."/>
            <person name="Pu L.-L."/>
            <person name="Saada N."/>
            <person name="Tang L."/>
            <person name="Weissenberger G."/>
            <person name="Zhu Y."/>
            <person name="Hemphill L."/>
            <person name="Shang Y."/>
            <person name="Youmans B."/>
            <person name="Ayvaz T."/>
            <person name="Ross M."/>
            <person name="Santibanez J."/>
            <person name="Aqrawi P."/>
            <person name="Gross S."/>
            <person name="Joshi V."/>
            <person name="Fowler G."/>
            <person name="Nazareth L."/>
            <person name="Reid J."/>
            <person name="Worley K."/>
            <person name="Petrosino J."/>
            <person name="Highlander S."/>
            <person name="Gibbs R."/>
        </authorList>
    </citation>
    <scope>NUCLEOTIDE SEQUENCE [LARGE SCALE GENOMIC DNA]</scope>
    <source>
        <strain evidence="9 11">ATCC 33926</strain>
    </source>
</reference>
<evidence type="ECO:0000256" key="3">
    <source>
        <dbReference type="ARBA" id="ARBA00022475"/>
    </source>
</evidence>
<keyword evidence="12" id="KW-1185">Reference proteome</keyword>
<keyword evidence="4 7" id="KW-0812">Transmembrane</keyword>
<evidence type="ECO:0000256" key="7">
    <source>
        <dbReference type="SAM" id="Phobius"/>
    </source>
</evidence>
<feature type="transmembrane region" description="Helical" evidence="7">
    <location>
        <begin position="306"/>
        <end position="325"/>
    </location>
</feature>
<keyword evidence="2" id="KW-0813">Transport</keyword>
<comment type="subcellular location">
    <subcellularLocation>
        <location evidence="1">Cell membrane</location>
        <topology evidence="1">Multi-pass membrane protein</topology>
    </subcellularLocation>
</comment>
<sequence>MNKTESNVSETPPVRPSQWLPLLLAIAIFMQMLDATILNTALPEIAKDFNVSPLNMQLAAISYTLTVALLIPLSGYLVDRFDTKNVFFGSIGIFMLGSALCAAAANLPMLVMARVIQGIGGSMLVPVPRLTILRVYDKSQLLNAINYAVMPALIGPIFGPLVGGYLVEYASWHWIFLMNLPIGLLGVLLGWRIMPDVKGENTILDLSGYLTFTSAACLLMLAVEMVSHSGAVWFSLLLALGGTAFALLYYRHMKTAANPIYAADLFQVRTFRLGLTGNLFSRLGISSIPFLLPLLFQVAFGFAASVSGWLVAPVAFASLVVKPLIKPLMSRFGYRNVLIWNTRLLAILIMLLALPDADTSLSVWIVLLLLIGTCNSIQFSAMNTLTIADLRAHQTGSGNSLMAVNQQLAISLGIALGALILQNWSQSSFTAGNLHLSFRLTLLSIGLITLVSSTIFSRLHISDGRNLTTSKK</sequence>
<evidence type="ECO:0000259" key="8">
    <source>
        <dbReference type="PROSITE" id="PS50850"/>
    </source>
</evidence>
<dbReference type="GO" id="GO:0005886">
    <property type="term" value="C:plasma membrane"/>
    <property type="evidence" value="ECO:0007669"/>
    <property type="project" value="UniProtKB-SubCell"/>
</dbReference>
<dbReference type="RefSeq" id="WP_003777708.1">
    <property type="nucleotide sequence ID" value="NZ_CP094241.1"/>
</dbReference>
<dbReference type="CDD" id="cd17503">
    <property type="entry name" value="MFS_LmrB_MDR_like"/>
    <property type="match status" value="1"/>
</dbReference>
<feature type="transmembrane region" description="Helical" evidence="7">
    <location>
        <begin position="403"/>
        <end position="424"/>
    </location>
</feature>
<dbReference type="PRINTS" id="PR01036">
    <property type="entry name" value="TCRTETB"/>
</dbReference>
<accession>A0AA36XKT2</accession>
<dbReference type="InterPro" id="IPR011701">
    <property type="entry name" value="MFS"/>
</dbReference>
<reference evidence="10 12" key="2">
    <citation type="submission" date="2022-03" db="EMBL/GenBank/DDBJ databases">
        <title>Genome sequencing of Neisseria macacae.</title>
        <authorList>
            <person name="Baek M.-G."/>
        </authorList>
    </citation>
    <scope>NUCLEOTIDE SEQUENCE [LARGE SCALE GENOMIC DNA]</scope>
    <source>
        <strain evidence="10 12">ATCC 33926</strain>
    </source>
</reference>
<feature type="transmembrane region" description="Helical" evidence="7">
    <location>
        <begin position="279"/>
        <end position="300"/>
    </location>
</feature>
<feature type="transmembrane region" description="Helical" evidence="7">
    <location>
        <begin position="111"/>
        <end position="132"/>
    </location>
</feature>
<feature type="transmembrane region" description="Helical" evidence="7">
    <location>
        <begin position="436"/>
        <end position="456"/>
    </location>
</feature>
<evidence type="ECO:0000256" key="4">
    <source>
        <dbReference type="ARBA" id="ARBA00022692"/>
    </source>
</evidence>
<dbReference type="Proteomes" id="UP000829455">
    <property type="component" value="Chromosome"/>
</dbReference>
<feature type="transmembrane region" description="Helical" evidence="7">
    <location>
        <begin position="361"/>
        <end position="382"/>
    </location>
</feature>
<dbReference type="PANTHER" id="PTHR42718:SF46">
    <property type="entry name" value="BLR6921 PROTEIN"/>
    <property type="match status" value="1"/>
</dbReference>
<dbReference type="EMBL" id="CP094241">
    <property type="protein sequence ID" value="UNV84173.1"/>
    <property type="molecule type" value="Genomic_DNA"/>
</dbReference>
<dbReference type="Proteomes" id="UP000004982">
    <property type="component" value="Unassembled WGS sequence"/>
</dbReference>
<dbReference type="Gene3D" id="1.20.1720.10">
    <property type="entry name" value="Multidrug resistance protein D"/>
    <property type="match status" value="1"/>
</dbReference>
<dbReference type="SUPFAM" id="SSF103473">
    <property type="entry name" value="MFS general substrate transporter"/>
    <property type="match status" value="1"/>
</dbReference>
<dbReference type="Pfam" id="PF07690">
    <property type="entry name" value="MFS_1"/>
    <property type="match status" value="2"/>
</dbReference>
<gene>
    <name evidence="9" type="primary">hsrA</name>
    <name evidence="9" type="ORF">HMPREF9418_1168</name>
    <name evidence="10" type="ORF">MON40_09090</name>
</gene>
<evidence type="ECO:0000313" key="9">
    <source>
        <dbReference type="EMBL" id="EGQ77287.1"/>
    </source>
</evidence>
<dbReference type="EMBL" id="AFQE01000054">
    <property type="protein sequence ID" value="EGQ77287.1"/>
    <property type="molecule type" value="Genomic_DNA"/>
</dbReference>
<feature type="transmembrane region" description="Helical" evidence="7">
    <location>
        <begin position="85"/>
        <end position="105"/>
    </location>
</feature>
<keyword evidence="6 7" id="KW-0472">Membrane</keyword>
<dbReference type="GO" id="GO:0022857">
    <property type="term" value="F:transmembrane transporter activity"/>
    <property type="evidence" value="ECO:0007669"/>
    <property type="project" value="InterPro"/>
</dbReference>
<evidence type="ECO:0000313" key="10">
    <source>
        <dbReference type="EMBL" id="UNV84173.1"/>
    </source>
</evidence>
<proteinExistence type="predicted"/>
<evidence type="ECO:0000313" key="12">
    <source>
        <dbReference type="Proteomes" id="UP000829455"/>
    </source>
</evidence>
<feature type="transmembrane region" description="Helical" evidence="7">
    <location>
        <begin position="144"/>
        <end position="166"/>
    </location>
</feature>
<feature type="transmembrane region" description="Helical" evidence="7">
    <location>
        <begin position="20"/>
        <end position="38"/>
    </location>
</feature>
<dbReference type="InterPro" id="IPR020846">
    <property type="entry name" value="MFS_dom"/>
</dbReference>
<dbReference type="Gene3D" id="1.20.1250.20">
    <property type="entry name" value="MFS general substrate transporter like domains"/>
    <property type="match status" value="1"/>
</dbReference>
<feature type="transmembrane region" description="Helical" evidence="7">
    <location>
        <begin position="203"/>
        <end position="225"/>
    </location>
</feature>
<feature type="domain" description="Major facilitator superfamily (MFS) profile" evidence="8">
    <location>
        <begin position="20"/>
        <end position="464"/>
    </location>
</feature>
<name>A0AA36XKT2_9NEIS</name>
<dbReference type="AlphaFoldDB" id="A0AA36XKT2"/>
<evidence type="ECO:0000256" key="1">
    <source>
        <dbReference type="ARBA" id="ARBA00004651"/>
    </source>
</evidence>
<evidence type="ECO:0000256" key="6">
    <source>
        <dbReference type="ARBA" id="ARBA00023136"/>
    </source>
</evidence>
<dbReference type="InterPro" id="IPR036259">
    <property type="entry name" value="MFS_trans_sf"/>
</dbReference>
<protein>
    <submittedName>
        <fullName evidence="10">MFS transporter</fullName>
    </submittedName>
    <submittedName>
        <fullName evidence="9">Major facilitator family transporter HsrA</fullName>
    </submittedName>
</protein>
<keyword evidence="3" id="KW-1003">Cell membrane</keyword>
<evidence type="ECO:0000313" key="11">
    <source>
        <dbReference type="Proteomes" id="UP000004982"/>
    </source>
</evidence>
<dbReference type="PROSITE" id="PS50850">
    <property type="entry name" value="MFS"/>
    <property type="match status" value="1"/>
</dbReference>
<evidence type="ECO:0000256" key="2">
    <source>
        <dbReference type="ARBA" id="ARBA00022448"/>
    </source>
</evidence>
<feature type="transmembrane region" description="Helical" evidence="7">
    <location>
        <begin position="231"/>
        <end position="250"/>
    </location>
</feature>
<feature type="transmembrane region" description="Helical" evidence="7">
    <location>
        <begin position="337"/>
        <end position="355"/>
    </location>
</feature>